<feature type="region of interest" description="Disordered" evidence="1">
    <location>
        <begin position="110"/>
        <end position="138"/>
    </location>
</feature>
<gene>
    <name evidence="2" type="ORF">DM02DRAFT_564457</name>
</gene>
<dbReference type="Proteomes" id="UP000244855">
    <property type="component" value="Unassembled WGS sequence"/>
</dbReference>
<protein>
    <submittedName>
        <fullName evidence="2">Uncharacterized protein</fullName>
    </submittedName>
</protein>
<dbReference type="AlphaFoldDB" id="A0A2V1DMX6"/>
<organism evidence="2 3">
    <name type="scientific">Periconia macrospinosa</name>
    <dbReference type="NCBI Taxonomy" id="97972"/>
    <lineage>
        <taxon>Eukaryota</taxon>
        <taxon>Fungi</taxon>
        <taxon>Dikarya</taxon>
        <taxon>Ascomycota</taxon>
        <taxon>Pezizomycotina</taxon>
        <taxon>Dothideomycetes</taxon>
        <taxon>Pleosporomycetidae</taxon>
        <taxon>Pleosporales</taxon>
        <taxon>Massarineae</taxon>
        <taxon>Periconiaceae</taxon>
        <taxon>Periconia</taxon>
    </lineage>
</organism>
<accession>A0A2V1DMX6</accession>
<evidence type="ECO:0000256" key="1">
    <source>
        <dbReference type="SAM" id="MobiDB-lite"/>
    </source>
</evidence>
<evidence type="ECO:0000313" key="2">
    <source>
        <dbReference type="EMBL" id="PVH99577.1"/>
    </source>
</evidence>
<keyword evidence="3" id="KW-1185">Reference proteome</keyword>
<sequence length="169" mass="19012">MTNAPPNVWNQMNYVPPRGQCNYRQSLISPKCPCLRFMLHPLKSSSSYECDGCAHHASFHSMENKAEDEIRKRWEQEASEKAQRDQEVNKRPRKRLREIEYTVASAGATATSGVLTPDDDTASEIGTSKTRGGTKTKKVANRALRTRKPKGDTLGIAELMEDQDCIELD</sequence>
<reference evidence="2 3" key="1">
    <citation type="journal article" date="2018" name="Sci. Rep.">
        <title>Comparative genomics provides insights into the lifestyle and reveals functional heterogeneity of dark septate endophytic fungi.</title>
        <authorList>
            <person name="Knapp D.G."/>
            <person name="Nemeth J.B."/>
            <person name="Barry K."/>
            <person name="Hainaut M."/>
            <person name="Henrissat B."/>
            <person name="Johnson J."/>
            <person name="Kuo A."/>
            <person name="Lim J.H.P."/>
            <person name="Lipzen A."/>
            <person name="Nolan M."/>
            <person name="Ohm R.A."/>
            <person name="Tamas L."/>
            <person name="Grigoriev I.V."/>
            <person name="Spatafora J.W."/>
            <person name="Nagy L.G."/>
            <person name="Kovacs G.M."/>
        </authorList>
    </citation>
    <scope>NUCLEOTIDE SEQUENCE [LARGE SCALE GENOMIC DNA]</scope>
    <source>
        <strain evidence="2 3">DSE2036</strain>
    </source>
</reference>
<name>A0A2V1DMX6_9PLEO</name>
<dbReference type="EMBL" id="KZ805390">
    <property type="protein sequence ID" value="PVH99577.1"/>
    <property type="molecule type" value="Genomic_DNA"/>
</dbReference>
<dbReference type="OrthoDB" id="5424021at2759"/>
<evidence type="ECO:0000313" key="3">
    <source>
        <dbReference type="Proteomes" id="UP000244855"/>
    </source>
</evidence>
<proteinExistence type="predicted"/>